<dbReference type="InterPro" id="IPR000100">
    <property type="entry name" value="RNase_P"/>
</dbReference>
<proteinExistence type="inferred from homology"/>
<name>A0A928UYA0_9SPHI</name>
<keyword evidence="2 6" id="KW-0540">Nuclease</keyword>
<evidence type="ECO:0000256" key="4">
    <source>
        <dbReference type="ARBA" id="ARBA00022801"/>
    </source>
</evidence>
<gene>
    <name evidence="6" type="primary">rnpA</name>
    <name evidence="7" type="ORF">C4F49_17470</name>
</gene>
<dbReference type="EC" id="3.1.26.5" evidence="6"/>
<dbReference type="SUPFAM" id="SSF54211">
    <property type="entry name" value="Ribosomal protein S5 domain 2-like"/>
    <property type="match status" value="1"/>
</dbReference>
<reference evidence="7" key="1">
    <citation type="submission" date="2018-02" db="EMBL/GenBank/DDBJ databases">
        <authorList>
            <person name="Vasarhelyi B.M."/>
            <person name="Deshmukh S."/>
            <person name="Balint B."/>
            <person name="Kukolya J."/>
        </authorList>
    </citation>
    <scope>NUCLEOTIDE SEQUENCE</scope>
    <source>
        <strain evidence="7">KB22</strain>
    </source>
</reference>
<protein>
    <recommendedName>
        <fullName evidence="6">Ribonuclease P protein component</fullName>
        <shortName evidence="6">RNase P protein</shortName>
        <shortName evidence="6">RNaseP protein</shortName>
        <ecNumber evidence="6">3.1.26.5</ecNumber>
    </recommendedName>
    <alternativeName>
        <fullName evidence="6">Protein C5</fullName>
    </alternativeName>
</protein>
<evidence type="ECO:0000256" key="3">
    <source>
        <dbReference type="ARBA" id="ARBA00022759"/>
    </source>
</evidence>
<dbReference type="InterPro" id="IPR014721">
    <property type="entry name" value="Ribsml_uS5_D2-typ_fold_subgr"/>
</dbReference>
<evidence type="ECO:0000256" key="5">
    <source>
        <dbReference type="ARBA" id="ARBA00022884"/>
    </source>
</evidence>
<keyword evidence="5 6" id="KW-0694">RNA-binding</keyword>
<evidence type="ECO:0000256" key="2">
    <source>
        <dbReference type="ARBA" id="ARBA00022722"/>
    </source>
</evidence>
<comment type="similarity">
    <text evidence="6">Belongs to the RnpA family.</text>
</comment>
<comment type="catalytic activity">
    <reaction evidence="6">
        <text>Endonucleolytic cleavage of RNA, removing 5'-extranucleotides from tRNA precursor.</text>
        <dbReference type="EC" id="3.1.26.5"/>
    </reaction>
</comment>
<dbReference type="InterPro" id="IPR020568">
    <property type="entry name" value="Ribosomal_Su5_D2-typ_SF"/>
</dbReference>
<keyword evidence="1 6" id="KW-0819">tRNA processing</keyword>
<accession>A0A928UYA0</accession>
<dbReference type="RefSeq" id="WP_196935055.1">
    <property type="nucleotide sequence ID" value="NZ_MU158698.1"/>
</dbReference>
<organism evidence="7 8">
    <name type="scientific">Sphingobacterium hungaricum</name>
    <dbReference type="NCBI Taxonomy" id="2082723"/>
    <lineage>
        <taxon>Bacteria</taxon>
        <taxon>Pseudomonadati</taxon>
        <taxon>Bacteroidota</taxon>
        <taxon>Sphingobacteriia</taxon>
        <taxon>Sphingobacteriales</taxon>
        <taxon>Sphingobacteriaceae</taxon>
        <taxon>Sphingobacterium</taxon>
    </lineage>
</organism>
<keyword evidence="4 6" id="KW-0378">Hydrolase</keyword>
<comment type="function">
    <text evidence="6">RNaseP catalyzes the removal of the 5'-leader sequence from pre-tRNA to produce the mature 5'-terminus. It can also cleave other RNA substrates such as 4.5S RNA. The protein component plays an auxiliary but essential role in vivo by binding to the 5'-leader sequence and broadening the substrate specificity of the ribozyme.</text>
</comment>
<dbReference type="GO" id="GO:0001682">
    <property type="term" value="P:tRNA 5'-leader removal"/>
    <property type="evidence" value="ECO:0007669"/>
    <property type="project" value="UniProtKB-UniRule"/>
</dbReference>
<evidence type="ECO:0000256" key="6">
    <source>
        <dbReference type="HAMAP-Rule" id="MF_00227"/>
    </source>
</evidence>
<dbReference type="GO" id="GO:0004526">
    <property type="term" value="F:ribonuclease P activity"/>
    <property type="evidence" value="ECO:0007669"/>
    <property type="project" value="UniProtKB-UniRule"/>
</dbReference>
<evidence type="ECO:0000256" key="1">
    <source>
        <dbReference type="ARBA" id="ARBA00022694"/>
    </source>
</evidence>
<dbReference type="Pfam" id="PF00825">
    <property type="entry name" value="Ribonuclease_P"/>
    <property type="match status" value="1"/>
</dbReference>
<dbReference type="AlphaFoldDB" id="A0A928UYA0"/>
<dbReference type="EMBL" id="PRDK01000010">
    <property type="protein sequence ID" value="MBE8715465.1"/>
    <property type="molecule type" value="Genomic_DNA"/>
</dbReference>
<dbReference type="Gene3D" id="3.30.230.10">
    <property type="match status" value="1"/>
</dbReference>
<comment type="caution">
    <text evidence="7">The sequence shown here is derived from an EMBL/GenBank/DDBJ whole genome shotgun (WGS) entry which is preliminary data.</text>
</comment>
<keyword evidence="3 6" id="KW-0255">Endonuclease</keyword>
<sequence>MKTYTFKKEERLCSQRLINNLFHNGSSFVVYPYRVVFTVGNRTDESKTQVLVSVSKRRIKLATKRNFIKRRIKESYRLQKDALLYSFLDEQLLDLTFSIQYLGDLTVPYSTLYSRMGDMLKKLQHECVKNNLDSVHHKST</sequence>
<dbReference type="GO" id="GO:0000049">
    <property type="term" value="F:tRNA binding"/>
    <property type="evidence" value="ECO:0007669"/>
    <property type="project" value="UniProtKB-UniRule"/>
</dbReference>
<keyword evidence="8" id="KW-1185">Reference proteome</keyword>
<evidence type="ECO:0000313" key="7">
    <source>
        <dbReference type="EMBL" id="MBE8715465.1"/>
    </source>
</evidence>
<dbReference type="HAMAP" id="MF_00227">
    <property type="entry name" value="RNase_P"/>
    <property type="match status" value="1"/>
</dbReference>
<comment type="subunit">
    <text evidence="6">Consists of a catalytic RNA component (M1 or rnpB) and a protein subunit.</text>
</comment>
<evidence type="ECO:0000313" key="8">
    <source>
        <dbReference type="Proteomes" id="UP000616201"/>
    </source>
</evidence>
<dbReference type="Proteomes" id="UP000616201">
    <property type="component" value="Unassembled WGS sequence"/>
</dbReference>